<feature type="domain" description="DZANK-type" evidence="1">
    <location>
        <begin position="4"/>
        <end position="49"/>
    </location>
</feature>
<dbReference type="Proteomes" id="UP000286038">
    <property type="component" value="Unassembled WGS sequence"/>
</dbReference>
<comment type="caution">
    <text evidence="2">The sequence shown here is derived from an EMBL/GenBank/DDBJ whole genome shotgun (WGS) entry which is preliminary data.</text>
</comment>
<evidence type="ECO:0000313" key="3">
    <source>
        <dbReference type="Proteomes" id="UP000286038"/>
    </source>
</evidence>
<dbReference type="EMBL" id="QRPV01000004">
    <property type="protein sequence ID" value="RHM45379.1"/>
    <property type="molecule type" value="Genomic_DNA"/>
</dbReference>
<name>A0A415QMJ4_9BACT</name>
<evidence type="ECO:0000313" key="2">
    <source>
        <dbReference type="EMBL" id="RHM45379.1"/>
    </source>
</evidence>
<evidence type="ECO:0000259" key="1">
    <source>
        <dbReference type="Pfam" id="PF12773"/>
    </source>
</evidence>
<protein>
    <submittedName>
        <fullName evidence="2">Zinc-ribbon domain-containing protein</fullName>
    </submittedName>
</protein>
<dbReference type="Pfam" id="PF12773">
    <property type="entry name" value="DZR"/>
    <property type="match status" value="1"/>
</dbReference>
<dbReference type="InterPro" id="IPR025874">
    <property type="entry name" value="DZR"/>
</dbReference>
<reference evidence="2 3" key="1">
    <citation type="submission" date="2018-08" db="EMBL/GenBank/DDBJ databases">
        <title>A genome reference for cultivated species of the human gut microbiota.</title>
        <authorList>
            <person name="Zou Y."/>
            <person name="Xue W."/>
            <person name="Luo G."/>
        </authorList>
    </citation>
    <scope>NUCLEOTIDE SEQUENCE [LARGE SCALE GENOMIC DNA]</scope>
    <source>
        <strain evidence="2 3">AF34-33</strain>
    </source>
</reference>
<organism evidence="2 3">
    <name type="scientific">Butyricimonas virosa</name>
    <dbReference type="NCBI Taxonomy" id="544645"/>
    <lineage>
        <taxon>Bacteria</taxon>
        <taxon>Pseudomonadati</taxon>
        <taxon>Bacteroidota</taxon>
        <taxon>Bacteroidia</taxon>
        <taxon>Bacteroidales</taxon>
        <taxon>Odoribacteraceae</taxon>
        <taxon>Butyricimonas</taxon>
    </lineage>
</organism>
<sequence>MVICKRCQTKQRITNQYCKHCGESFVPLERCGKCGREVPKNAIYCPFCGKKR</sequence>
<gene>
    <name evidence="2" type="ORF">DWZ68_05510</name>
</gene>
<accession>A0A415QMJ4</accession>
<proteinExistence type="predicted"/>
<dbReference type="AlphaFoldDB" id="A0A415QMJ4"/>